<dbReference type="SUPFAM" id="SSF51556">
    <property type="entry name" value="Metallo-dependent hydrolases"/>
    <property type="match status" value="1"/>
</dbReference>
<keyword evidence="4" id="KW-0378">Hydrolase</keyword>
<keyword evidence="3" id="KW-0479">Metal-binding</keyword>
<comment type="cofactor">
    <cofactor evidence="1">
        <name>Zn(2+)</name>
        <dbReference type="ChEBI" id="CHEBI:29105"/>
    </cofactor>
</comment>
<dbReference type="PANTHER" id="PTHR43114:SF6">
    <property type="entry name" value="ADENINE DEAMINASE"/>
    <property type="match status" value="1"/>
</dbReference>
<dbReference type="Proteomes" id="UP001500483">
    <property type="component" value="Unassembled WGS sequence"/>
</dbReference>
<evidence type="ECO:0000256" key="2">
    <source>
        <dbReference type="ARBA" id="ARBA00006676"/>
    </source>
</evidence>
<evidence type="ECO:0000259" key="6">
    <source>
        <dbReference type="Pfam" id="PF00962"/>
    </source>
</evidence>
<accession>A0ABP6RHV6</accession>
<evidence type="ECO:0000256" key="1">
    <source>
        <dbReference type="ARBA" id="ARBA00001947"/>
    </source>
</evidence>
<keyword evidence="8" id="KW-1185">Reference proteome</keyword>
<dbReference type="PANTHER" id="PTHR43114">
    <property type="entry name" value="ADENINE DEAMINASE"/>
    <property type="match status" value="1"/>
</dbReference>
<comment type="similarity">
    <text evidence="2">Belongs to the metallo-dependent hydrolases superfamily. Adenosine and AMP deaminases family.</text>
</comment>
<dbReference type="Gene3D" id="3.20.20.140">
    <property type="entry name" value="Metal-dependent hydrolases"/>
    <property type="match status" value="1"/>
</dbReference>
<dbReference type="InterPro" id="IPR032466">
    <property type="entry name" value="Metal_Hydrolase"/>
</dbReference>
<name>A0ABP6RHV6_9PSEU</name>
<evidence type="ECO:0000256" key="5">
    <source>
        <dbReference type="ARBA" id="ARBA00022833"/>
    </source>
</evidence>
<dbReference type="Pfam" id="PF00962">
    <property type="entry name" value="A_deaminase"/>
    <property type="match status" value="1"/>
</dbReference>
<proteinExistence type="inferred from homology"/>
<protein>
    <recommendedName>
        <fullName evidence="6">Adenosine deaminase domain-containing protein</fullName>
    </recommendedName>
</protein>
<organism evidence="7 8">
    <name type="scientific">Saccharopolyspora gregorii</name>
    <dbReference type="NCBI Taxonomy" id="33914"/>
    <lineage>
        <taxon>Bacteria</taxon>
        <taxon>Bacillati</taxon>
        <taxon>Actinomycetota</taxon>
        <taxon>Actinomycetes</taxon>
        <taxon>Pseudonocardiales</taxon>
        <taxon>Pseudonocardiaceae</taxon>
        <taxon>Saccharopolyspora</taxon>
    </lineage>
</organism>
<evidence type="ECO:0000256" key="4">
    <source>
        <dbReference type="ARBA" id="ARBA00022801"/>
    </source>
</evidence>
<feature type="domain" description="Adenosine deaminase" evidence="6">
    <location>
        <begin position="2"/>
        <end position="48"/>
    </location>
</feature>
<evidence type="ECO:0000313" key="7">
    <source>
        <dbReference type="EMBL" id="GAA3353657.1"/>
    </source>
</evidence>
<evidence type="ECO:0000313" key="8">
    <source>
        <dbReference type="Proteomes" id="UP001500483"/>
    </source>
</evidence>
<keyword evidence="5" id="KW-0862">Zinc</keyword>
<dbReference type="InterPro" id="IPR001365">
    <property type="entry name" value="A_deaminase_dom"/>
</dbReference>
<sequence>MFARARELGLRAVAHAGEEGPPEYVREALDLLGVQRIDHGIRALEDRSWWNGSAGSGSR</sequence>
<dbReference type="EMBL" id="BAAAYK010000020">
    <property type="protein sequence ID" value="GAA3353657.1"/>
    <property type="molecule type" value="Genomic_DNA"/>
</dbReference>
<dbReference type="InterPro" id="IPR006330">
    <property type="entry name" value="Ado/ade_deaminase"/>
</dbReference>
<comment type="caution">
    <text evidence="7">The sequence shown here is derived from an EMBL/GenBank/DDBJ whole genome shotgun (WGS) entry which is preliminary data.</text>
</comment>
<gene>
    <name evidence="7" type="ORF">GCM10020366_07720</name>
</gene>
<reference evidence="8" key="1">
    <citation type="journal article" date="2019" name="Int. J. Syst. Evol. Microbiol.">
        <title>The Global Catalogue of Microorganisms (GCM) 10K type strain sequencing project: providing services to taxonomists for standard genome sequencing and annotation.</title>
        <authorList>
            <consortium name="The Broad Institute Genomics Platform"/>
            <consortium name="The Broad Institute Genome Sequencing Center for Infectious Disease"/>
            <person name="Wu L."/>
            <person name="Ma J."/>
        </authorList>
    </citation>
    <scope>NUCLEOTIDE SEQUENCE [LARGE SCALE GENOMIC DNA]</scope>
    <source>
        <strain evidence="8">JCM 9687</strain>
    </source>
</reference>
<evidence type="ECO:0000256" key="3">
    <source>
        <dbReference type="ARBA" id="ARBA00022723"/>
    </source>
</evidence>